<dbReference type="Pfam" id="PF17773">
    <property type="entry name" value="UPF0176_N"/>
    <property type="match status" value="1"/>
</dbReference>
<feature type="region of interest" description="Disordered" evidence="1">
    <location>
        <begin position="296"/>
        <end position="327"/>
    </location>
</feature>
<evidence type="ECO:0000313" key="4">
    <source>
        <dbReference type="Proteomes" id="UP000268162"/>
    </source>
</evidence>
<dbReference type="SMART" id="SM00450">
    <property type="entry name" value="RHOD"/>
    <property type="match status" value="1"/>
</dbReference>
<feature type="region of interest" description="Disordered" evidence="1">
    <location>
        <begin position="202"/>
        <end position="232"/>
    </location>
</feature>
<reference evidence="4" key="1">
    <citation type="journal article" date="2018" name="Nat. Microbiol.">
        <title>Leveraging single-cell genomics to expand the fungal tree of life.</title>
        <authorList>
            <person name="Ahrendt S.R."/>
            <person name="Quandt C.A."/>
            <person name="Ciobanu D."/>
            <person name="Clum A."/>
            <person name="Salamov A."/>
            <person name="Andreopoulos B."/>
            <person name="Cheng J.F."/>
            <person name="Woyke T."/>
            <person name="Pelin A."/>
            <person name="Henrissat B."/>
            <person name="Reynolds N.K."/>
            <person name="Benny G.L."/>
            <person name="Smith M.E."/>
            <person name="James T.Y."/>
            <person name="Grigoriev I.V."/>
        </authorList>
    </citation>
    <scope>NUCLEOTIDE SEQUENCE [LARGE SCALE GENOMIC DNA]</scope>
    <source>
        <strain evidence="4">RSA 468</strain>
    </source>
</reference>
<gene>
    <name evidence="3" type="ORF">BJ085DRAFT_39428</name>
</gene>
<evidence type="ECO:0000313" key="3">
    <source>
        <dbReference type="EMBL" id="RKP39131.1"/>
    </source>
</evidence>
<dbReference type="SUPFAM" id="SSF52821">
    <property type="entry name" value="Rhodanese/Cell cycle control phosphatase"/>
    <property type="match status" value="1"/>
</dbReference>
<sequence length="545" mass="58760">MAYQALQRIPGLARHSARLAATGNSGLLGRLPGTFFRFPVGHASLIPWQPLARGSTAWQHTSASTTPAAAPPKSRFDGRPTTPVLQQSPEFSPIPYQTLSIYSFAPQPPGVGSGSNSGATNPCGSSGSHSARLSDPKILLEPIRQRLYEVLSQYQVTGRIYLSPEGINAQVSCPVPYLSELRSALEDTGLMHPTRYEWNLSLPNGAGHGDTTKRTSPSVRGPRPRGPPGMAAAQRTVQKGDFPDLRMKIRSQIVADKLPVPATVDVHSHWADHVEPSEFDRRIRKLLALPVDGPTLPLSPPLSTSATALTSASTPSLSSSLVTPPQFPNIPPSPQLIDMRNHYESEIGYFVGATRLNSDTFEEAMREQLDQVVDQAKREANDGQGDSDPEILMYCTGGIRCTKAGAYLKSQGLSKVAVLKGGITAYGQYIRLATAATAIPLVSPSHSPPSLFVGKNFTFDNRRGERVTPHVVSRCHQCGHTPWDDYTNCMNRACHLLFIQCPACAAKHHRTCGQPACLNSVAPAHPDDDAYPADGLITVLNELPG</sequence>
<dbReference type="InterPro" id="IPR036873">
    <property type="entry name" value="Rhodanese-like_dom_sf"/>
</dbReference>
<keyword evidence="4" id="KW-1185">Reference proteome</keyword>
<dbReference type="InterPro" id="IPR040503">
    <property type="entry name" value="TRHO_N"/>
</dbReference>
<dbReference type="PROSITE" id="PS50206">
    <property type="entry name" value="RHODANESE_3"/>
    <property type="match status" value="1"/>
</dbReference>
<proteinExistence type="predicted"/>
<feature type="compositionally biased region" description="Low complexity" evidence="1">
    <location>
        <begin position="301"/>
        <end position="324"/>
    </location>
</feature>
<dbReference type="Proteomes" id="UP000268162">
    <property type="component" value="Unassembled WGS sequence"/>
</dbReference>
<accession>A0A4Q0A111</accession>
<dbReference type="Pfam" id="PF00581">
    <property type="entry name" value="Rhodanese"/>
    <property type="match status" value="1"/>
</dbReference>
<dbReference type="Pfam" id="PF12368">
    <property type="entry name" value="Rhodanese_C"/>
    <property type="match status" value="1"/>
</dbReference>
<feature type="compositionally biased region" description="Polar residues" evidence="1">
    <location>
        <begin position="114"/>
        <end position="131"/>
    </location>
</feature>
<dbReference type="AlphaFoldDB" id="A0A4Q0A111"/>
<organism evidence="3 4">
    <name type="scientific">Dimargaris cristalligena</name>
    <dbReference type="NCBI Taxonomy" id="215637"/>
    <lineage>
        <taxon>Eukaryota</taxon>
        <taxon>Fungi</taxon>
        <taxon>Fungi incertae sedis</taxon>
        <taxon>Zoopagomycota</taxon>
        <taxon>Kickxellomycotina</taxon>
        <taxon>Dimargaritomycetes</taxon>
        <taxon>Dimargaritales</taxon>
        <taxon>Dimargaritaceae</taxon>
        <taxon>Dimargaris</taxon>
    </lineage>
</organism>
<dbReference type="PANTHER" id="PTHR43846:SF1">
    <property type="entry name" value="TRNA URIDINE(34) HYDROXYLASE"/>
    <property type="match status" value="1"/>
</dbReference>
<feature type="domain" description="Rhodanese" evidence="2">
    <location>
        <begin position="330"/>
        <end position="435"/>
    </location>
</feature>
<feature type="region of interest" description="Disordered" evidence="1">
    <location>
        <begin position="110"/>
        <end position="132"/>
    </location>
</feature>
<feature type="compositionally biased region" description="Low complexity" evidence="1">
    <location>
        <begin position="61"/>
        <end position="73"/>
    </location>
</feature>
<evidence type="ECO:0000256" key="1">
    <source>
        <dbReference type="SAM" id="MobiDB-lite"/>
    </source>
</evidence>
<dbReference type="EMBL" id="ML002296">
    <property type="protein sequence ID" value="RKP39131.1"/>
    <property type="molecule type" value="Genomic_DNA"/>
</dbReference>
<evidence type="ECO:0000259" key="2">
    <source>
        <dbReference type="PROSITE" id="PS50206"/>
    </source>
</evidence>
<name>A0A4Q0A111_9FUNG</name>
<dbReference type="Gene3D" id="3.30.70.100">
    <property type="match status" value="1"/>
</dbReference>
<feature type="region of interest" description="Disordered" evidence="1">
    <location>
        <begin position="57"/>
        <end position="91"/>
    </location>
</feature>
<dbReference type="Gene3D" id="3.40.250.10">
    <property type="entry name" value="Rhodanese-like domain"/>
    <property type="match status" value="1"/>
</dbReference>
<dbReference type="InterPro" id="IPR022111">
    <property type="entry name" value="Rhodanese_C"/>
</dbReference>
<dbReference type="STRING" id="215637.A0A4Q0A111"/>
<protein>
    <recommendedName>
        <fullName evidence="2">Rhodanese domain-containing protein</fullName>
    </recommendedName>
</protein>
<dbReference type="PANTHER" id="PTHR43846">
    <property type="entry name" value="UPF0176 PROTEIN YCEA"/>
    <property type="match status" value="1"/>
</dbReference>
<dbReference type="InterPro" id="IPR001763">
    <property type="entry name" value="Rhodanese-like_dom"/>
</dbReference>